<proteinExistence type="predicted"/>
<gene>
    <name evidence="2" type="ORF">H4687_004230</name>
</gene>
<evidence type="ECO:0000313" key="3">
    <source>
        <dbReference type="Proteomes" id="UP000629287"/>
    </source>
</evidence>
<dbReference type="Proteomes" id="UP000629287">
    <property type="component" value="Unassembled WGS sequence"/>
</dbReference>
<dbReference type="GeneID" id="86828782"/>
<comment type="caution">
    <text evidence="2">The sequence shown here is derived from an EMBL/GenBank/DDBJ whole genome shotgun (WGS) entry which is preliminary data.</text>
</comment>
<keyword evidence="3" id="KW-1185">Reference proteome</keyword>
<dbReference type="RefSeq" id="WP_046914951.1">
    <property type="nucleotide sequence ID" value="NZ_JADBGF010000001.1"/>
</dbReference>
<dbReference type="EMBL" id="JADBGF010000001">
    <property type="protein sequence ID" value="MBE1598101.1"/>
    <property type="molecule type" value="Genomic_DNA"/>
</dbReference>
<sequence length="102" mass="10926">MSSGSDAGAASPRSSIRRWGTSGTTATFSTITGARTAQGTIDRIKASDDELKQLRGTSRTQAGIWEQRSNGIERTGRPNVHTHDDKRFDADPLKGGRGPIID</sequence>
<feature type="compositionally biased region" description="Polar residues" evidence="1">
    <location>
        <begin position="55"/>
        <end position="72"/>
    </location>
</feature>
<feature type="compositionally biased region" description="Basic and acidic residues" evidence="1">
    <location>
        <begin position="81"/>
        <end position="94"/>
    </location>
</feature>
<protein>
    <submittedName>
        <fullName evidence="2">Uncharacterized protein</fullName>
    </submittedName>
</protein>
<accession>A0A8I0TSL2</accession>
<feature type="region of interest" description="Disordered" evidence="1">
    <location>
        <begin position="52"/>
        <end position="102"/>
    </location>
</feature>
<organism evidence="2 3">
    <name type="scientific">Streptomyces stelliscabiei</name>
    <dbReference type="NCBI Taxonomy" id="146820"/>
    <lineage>
        <taxon>Bacteria</taxon>
        <taxon>Bacillati</taxon>
        <taxon>Actinomycetota</taxon>
        <taxon>Actinomycetes</taxon>
        <taxon>Kitasatosporales</taxon>
        <taxon>Streptomycetaceae</taxon>
        <taxon>Streptomyces</taxon>
    </lineage>
</organism>
<name>A0A8I0TSL2_9ACTN</name>
<feature type="region of interest" description="Disordered" evidence="1">
    <location>
        <begin position="1"/>
        <end position="23"/>
    </location>
</feature>
<dbReference type="AlphaFoldDB" id="A0A8I0TSL2"/>
<dbReference type="OrthoDB" id="4818302at2"/>
<reference evidence="2 3" key="1">
    <citation type="submission" date="2020-10" db="EMBL/GenBank/DDBJ databases">
        <title>Sequencing the genomes of 1000 actinobacteria strains.</title>
        <authorList>
            <person name="Klenk H.-P."/>
        </authorList>
    </citation>
    <scope>NUCLEOTIDE SEQUENCE [LARGE SCALE GENOMIC DNA]</scope>
    <source>
        <strain evidence="2 3">DSM 41803</strain>
    </source>
</reference>
<evidence type="ECO:0000313" key="2">
    <source>
        <dbReference type="EMBL" id="MBE1598101.1"/>
    </source>
</evidence>
<evidence type="ECO:0000256" key="1">
    <source>
        <dbReference type="SAM" id="MobiDB-lite"/>
    </source>
</evidence>